<dbReference type="RefSeq" id="WP_148955409.1">
    <property type="nucleotide sequence ID" value="NZ_VTEG01000040.1"/>
</dbReference>
<reference evidence="2 3" key="1">
    <citation type="submission" date="2019-08" db="EMBL/GenBank/DDBJ databases">
        <title>Bacillus genomes from the desert of Cuatro Cienegas, Coahuila.</title>
        <authorList>
            <person name="Olmedo-Alvarez G."/>
        </authorList>
    </citation>
    <scope>NUCLEOTIDE SEQUENCE [LARGE SCALE GENOMIC DNA]</scope>
    <source>
        <strain evidence="2 3">CH128b_4D</strain>
    </source>
</reference>
<feature type="compositionally biased region" description="Basic and acidic residues" evidence="1">
    <location>
        <begin position="14"/>
        <end position="33"/>
    </location>
</feature>
<dbReference type="AlphaFoldDB" id="A0A5D4LYY4"/>
<feature type="region of interest" description="Disordered" evidence="1">
    <location>
        <begin position="1"/>
        <end position="33"/>
    </location>
</feature>
<sequence>MSQLLSVNPSTVRTRLDRGRKNLKNLREGGRWS</sequence>
<protein>
    <submittedName>
        <fullName evidence="2">Uncharacterized protein</fullName>
    </submittedName>
</protein>
<evidence type="ECO:0000313" key="3">
    <source>
        <dbReference type="Proteomes" id="UP000325182"/>
    </source>
</evidence>
<evidence type="ECO:0000313" key="2">
    <source>
        <dbReference type="EMBL" id="TYR94313.1"/>
    </source>
</evidence>
<accession>A0A5D4LYY4</accession>
<feature type="compositionally biased region" description="Polar residues" evidence="1">
    <location>
        <begin position="1"/>
        <end position="13"/>
    </location>
</feature>
<dbReference type="Proteomes" id="UP000325182">
    <property type="component" value="Unassembled WGS sequence"/>
</dbReference>
<comment type="caution">
    <text evidence="2">The sequence shown here is derived from an EMBL/GenBank/DDBJ whole genome shotgun (WGS) entry which is preliminary data.</text>
</comment>
<dbReference type="EMBL" id="VTEG01000040">
    <property type="protein sequence ID" value="TYR94313.1"/>
    <property type="molecule type" value="Genomic_DNA"/>
</dbReference>
<gene>
    <name evidence="2" type="ORF">FZC84_22585</name>
</gene>
<name>A0A5D4LYY4_9BACI</name>
<organism evidence="2 3">
    <name type="scientific">Rossellomorea vietnamensis</name>
    <dbReference type="NCBI Taxonomy" id="218284"/>
    <lineage>
        <taxon>Bacteria</taxon>
        <taxon>Bacillati</taxon>
        <taxon>Bacillota</taxon>
        <taxon>Bacilli</taxon>
        <taxon>Bacillales</taxon>
        <taxon>Bacillaceae</taxon>
        <taxon>Rossellomorea</taxon>
    </lineage>
</organism>
<proteinExistence type="predicted"/>
<evidence type="ECO:0000256" key="1">
    <source>
        <dbReference type="SAM" id="MobiDB-lite"/>
    </source>
</evidence>